<evidence type="ECO:0000313" key="3">
    <source>
        <dbReference type="Proteomes" id="UP000626109"/>
    </source>
</evidence>
<proteinExistence type="predicted"/>
<name>A0A813L1M9_POLGL</name>
<organism evidence="2 3">
    <name type="scientific">Polarella glacialis</name>
    <name type="common">Dinoflagellate</name>
    <dbReference type="NCBI Taxonomy" id="89957"/>
    <lineage>
        <taxon>Eukaryota</taxon>
        <taxon>Sar</taxon>
        <taxon>Alveolata</taxon>
        <taxon>Dinophyceae</taxon>
        <taxon>Suessiales</taxon>
        <taxon>Suessiaceae</taxon>
        <taxon>Polarella</taxon>
    </lineage>
</organism>
<dbReference type="EMBL" id="CAJNNW010033624">
    <property type="protein sequence ID" value="CAE8719778.1"/>
    <property type="molecule type" value="Genomic_DNA"/>
</dbReference>
<protein>
    <submittedName>
        <fullName evidence="2">Uncharacterized protein</fullName>
    </submittedName>
</protein>
<comment type="caution">
    <text evidence="2">The sequence shown here is derived from an EMBL/GenBank/DDBJ whole genome shotgun (WGS) entry which is preliminary data.</text>
</comment>
<gene>
    <name evidence="2" type="ORF">PGLA2088_LOCUS40882</name>
</gene>
<sequence>MYNLPSINSSKSTPYSTFHLCYQDRINKEKGAAMTPEQAERFYSHQAIPQPARSASGAVVFPPQERFPKGGTNRLNNCSKVFSKTFGPGTYAASGGCTTWHRTYFGPVQSSPDVAGPMGLRHQMVSTTKERFRPESLQASRSEPFLKGK</sequence>
<feature type="region of interest" description="Disordered" evidence="1">
    <location>
        <begin position="127"/>
        <end position="149"/>
    </location>
</feature>
<dbReference type="Proteomes" id="UP000626109">
    <property type="component" value="Unassembled WGS sequence"/>
</dbReference>
<reference evidence="2" key="1">
    <citation type="submission" date="2021-02" db="EMBL/GenBank/DDBJ databases">
        <authorList>
            <person name="Dougan E. K."/>
            <person name="Rhodes N."/>
            <person name="Thang M."/>
            <person name="Chan C."/>
        </authorList>
    </citation>
    <scope>NUCLEOTIDE SEQUENCE</scope>
</reference>
<evidence type="ECO:0000256" key="1">
    <source>
        <dbReference type="SAM" id="MobiDB-lite"/>
    </source>
</evidence>
<dbReference type="AlphaFoldDB" id="A0A813L1M9"/>
<evidence type="ECO:0000313" key="2">
    <source>
        <dbReference type="EMBL" id="CAE8719778.1"/>
    </source>
</evidence>
<accession>A0A813L1M9</accession>